<dbReference type="Pfam" id="PF00294">
    <property type="entry name" value="PfkB"/>
    <property type="match status" value="1"/>
</dbReference>
<gene>
    <name evidence="5" type="ORF">E6H00_03900</name>
</gene>
<dbReference type="Gene3D" id="3.40.1190.20">
    <property type="match status" value="1"/>
</dbReference>
<dbReference type="InterPro" id="IPR029056">
    <property type="entry name" value="Ribokinase-like"/>
</dbReference>
<dbReference type="SUPFAM" id="SSF53613">
    <property type="entry name" value="Ribokinase-like"/>
    <property type="match status" value="1"/>
</dbReference>
<evidence type="ECO:0000256" key="3">
    <source>
        <dbReference type="ARBA" id="ARBA00022777"/>
    </source>
</evidence>
<dbReference type="Proteomes" id="UP000318509">
    <property type="component" value="Unassembled WGS sequence"/>
</dbReference>
<proteinExistence type="inferred from homology"/>
<dbReference type="PANTHER" id="PTHR43320">
    <property type="entry name" value="SUGAR KINASE"/>
    <property type="match status" value="1"/>
</dbReference>
<keyword evidence="3 5" id="KW-0418">Kinase</keyword>
<sequence length="317" mass="33626">MTTVVGIGETLLRLAPQDGDTLESAAALTVHVGGAEANVCASLAHLGISTAWISRLPANSLGRRIAATIRGFGVNVDGVLWAPDGRVGLMLVQPGAGPRASEVLYYRRDSAFASIDPDGVDWTLLDGARVVHLTGITPALGPNASRLVERSIAEARRRRVRVSFDVNYRAKLWDPPAARERIEPLLQGLDIVILNDRDAAALFGESGSPDAVAHRLRPRFGCGILVLTLGSAGALAEDQDGAYRQSAYPTQIVDRIGRGDAFAAGFLHGYLARGPAEGLRYGAAMAALKQTYRGDVCLATPLEVDAVLRGESGTFHR</sequence>
<comment type="similarity">
    <text evidence="1">Belongs to the carbohydrate kinase PfkB family.</text>
</comment>
<organism evidence="5 6">
    <name type="scientific">Candidatus Segetimicrobium genomatis</name>
    <dbReference type="NCBI Taxonomy" id="2569760"/>
    <lineage>
        <taxon>Bacteria</taxon>
        <taxon>Bacillati</taxon>
        <taxon>Candidatus Sysuimicrobiota</taxon>
        <taxon>Candidatus Sysuimicrobiia</taxon>
        <taxon>Candidatus Sysuimicrobiales</taxon>
        <taxon>Candidatus Segetimicrobiaceae</taxon>
        <taxon>Candidatus Segetimicrobium</taxon>
    </lineage>
</organism>
<dbReference type="GO" id="GO:0016301">
    <property type="term" value="F:kinase activity"/>
    <property type="evidence" value="ECO:0007669"/>
    <property type="project" value="UniProtKB-KW"/>
</dbReference>
<reference evidence="5 6" key="1">
    <citation type="journal article" date="2019" name="Nat. Microbiol.">
        <title>Mediterranean grassland soil C-N compound turnover is dependent on rainfall and depth, and is mediated by genomically divergent microorganisms.</title>
        <authorList>
            <person name="Diamond S."/>
            <person name="Andeer P.F."/>
            <person name="Li Z."/>
            <person name="Crits-Christoph A."/>
            <person name="Burstein D."/>
            <person name="Anantharaman K."/>
            <person name="Lane K.R."/>
            <person name="Thomas B.C."/>
            <person name="Pan C."/>
            <person name="Northen T.R."/>
            <person name="Banfield J.F."/>
        </authorList>
    </citation>
    <scope>NUCLEOTIDE SEQUENCE [LARGE SCALE GENOMIC DNA]</scope>
    <source>
        <strain evidence="5">NP_3</strain>
    </source>
</reference>
<accession>A0A537K6U8</accession>
<dbReference type="PANTHER" id="PTHR43320:SF2">
    <property type="entry name" value="2-DEHYDRO-3-DEOXYGLUCONOKINASE_2-DEHYDRO-3-DEOXYGALACTONOKINASE"/>
    <property type="match status" value="1"/>
</dbReference>
<feature type="domain" description="Carbohydrate kinase PfkB" evidence="4">
    <location>
        <begin position="1"/>
        <end position="295"/>
    </location>
</feature>
<dbReference type="EMBL" id="VBAK01000092">
    <property type="protein sequence ID" value="TMI91477.1"/>
    <property type="molecule type" value="Genomic_DNA"/>
</dbReference>
<dbReference type="AlphaFoldDB" id="A0A537K6U8"/>
<dbReference type="InterPro" id="IPR052700">
    <property type="entry name" value="Carb_kinase_PfkB-like"/>
</dbReference>
<evidence type="ECO:0000256" key="2">
    <source>
        <dbReference type="ARBA" id="ARBA00022679"/>
    </source>
</evidence>
<protein>
    <submittedName>
        <fullName evidence="5">Sugar kinase</fullName>
    </submittedName>
</protein>
<dbReference type="InterPro" id="IPR002139">
    <property type="entry name" value="Ribo/fructo_kinase"/>
</dbReference>
<dbReference type="PRINTS" id="PR00990">
    <property type="entry name" value="RIBOKINASE"/>
</dbReference>
<evidence type="ECO:0000313" key="5">
    <source>
        <dbReference type="EMBL" id="TMI91477.1"/>
    </source>
</evidence>
<evidence type="ECO:0000259" key="4">
    <source>
        <dbReference type="Pfam" id="PF00294"/>
    </source>
</evidence>
<dbReference type="CDD" id="cd01166">
    <property type="entry name" value="KdgK"/>
    <property type="match status" value="1"/>
</dbReference>
<keyword evidence="2" id="KW-0808">Transferase</keyword>
<dbReference type="InterPro" id="IPR011611">
    <property type="entry name" value="PfkB_dom"/>
</dbReference>
<comment type="caution">
    <text evidence="5">The sequence shown here is derived from an EMBL/GenBank/DDBJ whole genome shotgun (WGS) entry which is preliminary data.</text>
</comment>
<evidence type="ECO:0000313" key="6">
    <source>
        <dbReference type="Proteomes" id="UP000318509"/>
    </source>
</evidence>
<name>A0A537K6U8_9BACT</name>
<evidence type="ECO:0000256" key="1">
    <source>
        <dbReference type="ARBA" id="ARBA00010688"/>
    </source>
</evidence>